<accession>A0A834M4G1</accession>
<dbReference type="InterPro" id="IPR052709">
    <property type="entry name" value="Transposase-MT_Hybrid"/>
</dbReference>
<sequence length="106" mass="12705">MSTEDGERSRRPKEIVTDENIKIKKKQTIHKRILNVRKLKLNGIVETLNILTESVHNIIHEYMGTRKLCAKWVPRELVFDQKQRWVNDSEQCFKMIMRNKPEFLGR</sequence>
<protein>
    <submittedName>
        <fullName evidence="1">Uncharacterized protein</fullName>
    </submittedName>
</protein>
<name>A0A834M4G1_RHYFE</name>
<dbReference type="EMBL" id="JAACXV010014540">
    <property type="protein sequence ID" value="KAF7266460.1"/>
    <property type="molecule type" value="Genomic_DNA"/>
</dbReference>
<comment type="caution">
    <text evidence="1">The sequence shown here is derived from an EMBL/GenBank/DDBJ whole genome shotgun (WGS) entry which is preliminary data.</text>
</comment>
<evidence type="ECO:0000313" key="2">
    <source>
        <dbReference type="Proteomes" id="UP000625711"/>
    </source>
</evidence>
<proteinExistence type="predicted"/>
<dbReference type="PANTHER" id="PTHR46060">
    <property type="entry name" value="MARINER MOS1 TRANSPOSASE-LIKE PROTEIN"/>
    <property type="match status" value="1"/>
</dbReference>
<evidence type="ECO:0000313" key="1">
    <source>
        <dbReference type="EMBL" id="KAF7266460.1"/>
    </source>
</evidence>
<organism evidence="1 2">
    <name type="scientific">Rhynchophorus ferrugineus</name>
    <name type="common">Red palm weevil</name>
    <name type="synonym">Curculio ferrugineus</name>
    <dbReference type="NCBI Taxonomy" id="354439"/>
    <lineage>
        <taxon>Eukaryota</taxon>
        <taxon>Metazoa</taxon>
        <taxon>Ecdysozoa</taxon>
        <taxon>Arthropoda</taxon>
        <taxon>Hexapoda</taxon>
        <taxon>Insecta</taxon>
        <taxon>Pterygota</taxon>
        <taxon>Neoptera</taxon>
        <taxon>Endopterygota</taxon>
        <taxon>Coleoptera</taxon>
        <taxon>Polyphaga</taxon>
        <taxon>Cucujiformia</taxon>
        <taxon>Curculionidae</taxon>
        <taxon>Dryophthorinae</taxon>
        <taxon>Rhynchophorus</taxon>
    </lineage>
</organism>
<dbReference type="Proteomes" id="UP000625711">
    <property type="component" value="Unassembled WGS sequence"/>
</dbReference>
<reference evidence="1" key="1">
    <citation type="submission" date="2020-08" db="EMBL/GenBank/DDBJ databases">
        <title>Genome sequencing and assembly of the red palm weevil Rhynchophorus ferrugineus.</title>
        <authorList>
            <person name="Dias G.B."/>
            <person name="Bergman C.M."/>
            <person name="Manee M."/>
        </authorList>
    </citation>
    <scope>NUCLEOTIDE SEQUENCE</scope>
    <source>
        <strain evidence="1">AA-2017</strain>
        <tissue evidence="1">Whole larva</tissue>
    </source>
</reference>
<dbReference type="PANTHER" id="PTHR46060:SF1">
    <property type="entry name" value="MARINER MOS1 TRANSPOSASE-LIKE PROTEIN"/>
    <property type="match status" value="1"/>
</dbReference>
<dbReference type="AlphaFoldDB" id="A0A834M4G1"/>
<gene>
    <name evidence="1" type="ORF">GWI33_020227</name>
</gene>
<keyword evidence="2" id="KW-1185">Reference proteome</keyword>